<dbReference type="Gene3D" id="3.10.180.10">
    <property type="entry name" value="2,3-Dihydroxybiphenyl 1,2-Dioxygenase, domain 1"/>
    <property type="match status" value="1"/>
</dbReference>
<reference evidence="2 3" key="1">
    <citation type="submission" date="2016-09" db="EMBL/GenBank/DDBJ databases">
        <title>Isolation, identification and antibiotic sensitivity analysis of bacterial pathogen from juvenile Hippocampus erectus with tail-rotted disease.</title>
        <authorList>
            <person name="Yang Q."/>
        </authorList>
    </citation>
    <scope>NUCLEOTIDE SEQUENCE [LARGE SCALE GENOMIC DNA]</scope>
    <source>
        <strain evidence="2 3">HM-10</strain>
    </source>
</reference>
<dbReference type="Gene3D" id="1.10.1200.10">
    <property type="entry name" value="ACP-like"/>
    <property type="match status" value="1"/>
</dbReference>
<dbReference type="InterPro" id="IPR037523">
    <property type="entry name" value="VOC_core"/>
</dbReference>
<dbReference type="SUPFAM" id="SSF47336">
    <property type="entry name" value="ACP-like"/>
    <property type="match status" value="1"/>
</dbReference>
<accession>A0ABX3D544</accession>
<name>A0ABX3D544_9VIBR</name>
<dbReference type="InterPro" id="IPR029068">
    <property type="entry name" value="Glyas_Bleomycin-R_OHBP_Dase"/>
</dbReference>
<sequence>MFSALGVLYVDHYTVTTRDLMDTLKDLLSIPNTKLLRGPGEDLNRNALYAFVELNGVGVVEILSPTNDNSPITEHASSGGGAYNLCYTVQDLDNAIKIAEERFDAVLVESPKVEVAFDGRRSAFLKHPSHGLFKLLESLPSSIAFDIPHLQSDEQCVQKDKLLAIYNNVVGDRETEFNKVNMKSCAEWDSFKHLLLMMEVEKQFELKIPAADMSSLNSLEKIDAYLSKK</sequence>
<proteinExistence type="predicted"/>
<evidence type="ECO:0000259" key="1">
    <source>
        <dbReference type="PROSITE" id="PS51819"/>
    </source>
</evidence>
<dbReference type="EMBL" id="MKFT01000034">
    <property type="protein sequence ID" value="OHY90322.1"/>
    <property type="molecule type" value="Genomic_DNA"/>
</dbReference>
<dbReference type="Proteomes" id="UP000180133">
    <property type="component" value="Unassembled WGS sequence"/>
</dbReference>
<evidence type="ECO:0000313" key="2">
    <source>
        <dbReference type="EMBL" id="OHY90322.1"/>
    </source>
</evidence>
<dbReference type="InterPro" id="IPR036736">
    <property type="entry name" value="ACP-like_sf"/>
</dbReference>
<keyword evidence="3" id="KW-1185">Reference proteome</keyword>
<gene>
    <name evidence="2" type="ORF">BI375_07080</name>
</gene>
<dbReference type="PROSITE" id="PS51819">
    <property type="entry name" value="VOC"/>
    <property type="match status" value="1"/>
</dbReference>
<feature type="domain" description="VOC" evidence="1">
    <location>
        <begin position="9"/>
        <end position="138"/>
    </location>
</feature>
<evidence type="ECO:0000313" key="3">
    <source>
        <dbReference type="Proteomes" id="UP000180133"/>
    </source>
</evidence>
<protein>
    <recommendedName>
        <fullName evidence="1">VOC domain-containing protein</fullName>
    </recommendedName>
</protein>
<organism evidence="2 3">
    <name type="scientific">Vibrio rotiferianus</name>
    <dbReference type="NCBI Taxonomy" id="190895"/>
    <lineage>
        <taxon>Bacteria</taxon>
        <taxon>Pseudomonadati</taxon>
        <taxon>Pseudomonadota</taxon>
        <taxon>Gammaproteobacteria</taxon>
        <taxon>Vibrionales</taxon>
        <taxon>Vibrionaceae</taxon>
        <taxon>Vibrio</taxon>
    </lineage>
</organism>
<dbReference type="SUPFAM" id="SSF54593">
    <property type="entry name" value="Glyoxalase/Bleomycin resistance protein/Dihydroxybiphenyl dioxygenase"/>
    <property type="match status" value="1"/>
</dbReference>
<comment type="caution">
    <text evidence="2">The sequence shown here is derived from an EMBL/GenBank/DDBJ whole genome shotgun (WGS) entry which is preliminary data.</text>
</comment>